<evidence type="ECO:0000313" key="7">
    <source>
        <dbReference type="Proteomes" id="UP000009022"/>
    </source>
</evidence>
<dbReference type="KEGG" id="tad:TRIADDRAFT_28957"/>
<keyword evidence="4" id="KW-0472">Membrane</keyword>
<keyword evidence="7" id="KW-1185">Reference proteome</keyword>
<dbReference type="STRING" id="10228.B3S4J0"/>
<feature type="transmembrane region" description="Helical" evidence="4">
    <location>
        <begin position="247"/>
        <end position="267"/>
    </location>
</feature>
<evidence type="ECO:0000256" key="4">
    <source>
        <dbReference type="SAM" id="Phobius"/>
    </source>
</evidence>
<dbReference type="Proteomes" id="UP000009022">
    <property type="component" value="Unassembled WGS sequence"/>
</dbReference>
<dbReference type="InterPro" id="IPR001199">
    <property type="entry name" value="Cyt_B5-like_heme/steroid-bd"/>
</dbReference>
<dbReference type="PIRSF" id="PIRSF015921">
    <property type="entry name" value="FA_sphinglp_des"/>
    <property type="match status" value="1"/>
</dbReference>
<keyword evidence="4" id="KW-0812">Transmembrane</keyword>
<dbReference type="SUPFAM" id="SSF55856">
    <property type="entry name" value="Cytochrome b5-like heme/steroid binding domain"/>
    <property type="match status" value="1"/>
</dbReference>
<dbReference type="InterPro" id="IPR018506">
    <property type="entry name" value="Cyt_B5_heme-BS"/>
</dbReference>
<name>B3S4J0_TRIAD</name>
<dbReference type="Pfam" id="PF00487">
    <property type="entry name" value="FA_desaturase"/>
    <property type="match status" value="1"/>
</dbReference>
<dbReference type="GO" id="GO:0046872">
    <property type="term" value="F:metal ion binding"/>
    <property type="evidence" value="ECO:0007669"/>
    <property type="project" value="UniProtKB-KW"/>
</dbReference>
<accession>B3S4J0</accession>
<protein>
    <recommendedName>
        <fullName evidence="5">Cytochrome b5 heme-binding domain-containing protein</fullName>
    </recommendedName>
</protein>
<dbReference type="CTD" id="6756398"/>
<evidence type="ECO:0000313" key="6">
    <source>
        <dbReference type="EMBL" id="EDV22475.1"/>
    </source>
</evidence>
<evidence type="ECO:0000256" key="1">
    <source>
        <dbReference type="ARBA" id="ARBA00022617"/>
    </source>
</evidence>
<dbReference type="Pfam" id="PF00173">
    <property type="entry name" value="Cyt-b5"/>
    <property type="match status" value="1"/>
</dbReference>
<dbReference type="HOGENOM" id="CLU_016265_1_1_1"/>
<organism evidence="6 7">
    <name type="scientific">Trichoplax adhaerens</name>
    <name type="common">Trichoplax reptans</name>
    <dbReference type="NCBI Taxonomy" id="10228"/>
    <lineage>
        <taxon>Eukaryota</taxon>
        <taxon>Metazoa</taxon>
        <taxon>Placozoa</taxon>
        <taxon>Uniplacotomia</taxon>
        <taxon>Trichoplacea</taxon>
        <taxon>Trichoplacidae</taxon>
        <taxon>Trichoplax</taxon>
    </lineage>
</organism>
<keyword evidence="2" id="KW-0479">Metal-binding</keyword>
<evidence type="ECO:0000256" key="3">
    <source>
        <dbReference type="ARBA" id="ARBA00023004"/>
    </source>
</evidence>
<dbReference type="GO" id="GO:0016717">
    <property type="term" value="F:oxidoreductase activity, acting on paired donors, with oxidation of a pair of donors resulting in the reduction of molecular oxygen to two molecules of water"/>
    <property type="evidence" value="ECO:0000318"/>
    <property type="project" value="GO_Central"/>
</dbReference>
<feature type="domain" description="Cytochrome b5 heme-binding" evidence="5">
    <location>
        <begin position="1"/>
        <end position="83"/>
    </location>
</feature>
<dbReference type="CDD" id="cd03506">
    <property type="entry name" value="Delta6-FADS-like"/>
    <property type="match status" value="1"/>
</dbReference>
<proteinExistence type="predicted"/>
<dbReference type="OMA" id="SFMAFYW"/>
<dbReference type="PROSITE" id="PS00191">
    <property type="entry name" value="CYTOCHROME_B5_1"/>
    <property type="match status" value="1"/>
</dbReference>
<dbReference type="AlphaFoldDB" id="B3S4J0"/>
<reference evidence="6 7" key="1">
    <citation type="journal article" date="2008" name="Nature">
        <title>The Trichoplax genome and the nature of placozoans.</title>
        <authorList>
            <person name="Srivastava M."/>
            <person name="Begovic E."/>
            <person name="Chapman J."/>
            <person name="Putnam N.H."/>
            <person name="Hellsten U."/>
            <person name="Kawashima T."/>
            <person name="Kuo A."/>
            <person name="Mitros T."/>
            <person name="Salamov A."/>
            <person name="Carpenter M.L."/>
            <person name="Signorovitch A.Y."/>
            <person name="Moreno M.A."/>
            <person name="Kamm K."/>
            <person name="Grimwood J."/>
            <person name="Schmutz J."/>
            <person name="Shapiro H."/>
            <person name="Grigoriev I.V."/>
            <person name="Buss L.W."/>
            <person name="Schierwater B."/>
            <person name="Dellaporta S.L."/>
            <person name="Rokhsar D.S."/>
        </authorList>
    </citation>
    <scope>NUCLEOTIDE SEQUENCE [LARGE SCALE GENOMIC DNA]</scope>
    <source>
        <strain evidence="6 7">Grell-BS-1999</strain>
    </source>
</reference>
<dbReference type="eggNOG" id="KOG4232">
    <property type="taxonomic scope" value="Eukaryota"/>
</dbReference>
<dbReference type="InterPro" id="IPR005804">
    <property type="entry name" value="FA_desaturase_dom"/>
</dbReference>
<dbReference type="Gene3D" id="3.10.120.10">
    <property type="entry name" value="Cytochrome b5-like heme/steroid binding domain"/>
    <property type="match status" value="1"/>
</dbReference>
<dbReference type="GeneID" id="6756398"/>
<dbReference type="GO" id="GO:0020037">
    <property type="term" value="F:heme binding"/>
    <property type="evidence" value="ECO:0007669"/>
    <property type="project" value="InterPro"/>
</dbReference>
<dbReference type="PROSITE" id="PS50255">
    <property type="entry name" value="CYTOCHROME_B5_2"/>
    <property type="match status" value="1"/>
</dbReference>
<dbReference type="InParanoid" id="B3S4J0"/>
<dbReference type="InterPro" id="IPR012171">
    <property type="entry name" value="Fatty_acid_desaturase"/>
</dbReference>
<dbReference type="EMBL" id="DS985249">
    <property type="protein sequence ID" value="EDV22475.1"/>
    <property type="molecule type" value="Genomic_DNA"/>
</dbReference>
<dbReference type="PhylomeDB" id="B3S4J0"/>
<keyword evidence="3" id="KW-0408">Iron</keyword>
<evidence type="ECO:0000256" key="2">
    <source>
        <dbReference type="ARBA" id="ARBA00022723"/>
    </source>
</evidence>
<dbReference type="GO" id="GO:0006629">
    <property type="term" value="P:lipid metabolic process"/>
    <property type="evidence" value="ECO:0000318"/>
    <property type="project" value="GO_Central"/>
</dbReference>
<dbReference type="PANTHER" id="PTHR19353">
    <property type="entry name" value="FATTY ACID DESATURASE 2"/>
    <property type="match status" value="1"/>
</dbReference>
<dbReference type="SMART" id="SM01117">
    <property type="entry name" value="Cyt-b5"/>
    <property type="match status" value="1"/>
</dbReference>
<keyword evidence="1" id="KW-0349">Heme</keyword>
<dbReference type="GO" id="GO:0016020">
    <property type="term" value="C:membrane"/>
    <property type="evidence" value="ECO:0000318"/>
    <property type="project" value="GO_Central"/>
</dbReference>
<keyword evidence="4" id="KW-1133">Transmembrane helix</keyword>
<evidence type="ECO:0000259" key="5">
    <source>
        <dbReference type="PROSITE" id="PS50255"/>
    </source>
</evidence>
<dbReference type="InterPro" id="IPR036400">
    <property type="entry name" value="Cyt_B5-like_heme/steroid_sf"/>
</dbReference>
<dbReference type="OrthoDB" id="260091at2759"/>
<feature type="transmembrane region" description="Helical" evidence="4">
    <location>
        <begin position="273"/>
        <end position="293"/>
    </location>
</feature>
<dbReference type="PANTHER" id="PTHR19353:SF82">
    <property type="entry name" value="CYTOCHROME B5 HEME-BINDING DOMAIN-CONTAINING PROTEIN"/>
    <property type="match status" value="1"/>
</dbReference>
<gene>
    <name evidence="6" type="ORF">TRIADDRAFT_28957</name>
</gene>
<sequence>MAPNPEETLTHRTTLKEESLKDSGRALLAIDGKWYDVTSFVPRHPGGDIIKEFIGKDATDVFFANHPQAFELLKHRKPVGDYTSKKPPSKAMQEYRNLLKYFLENNYYYPSNSWLLQKWSVPFTILAAVIYGVVNSKSLFVHCLCGLGLAWFWQQCGFFLHDFQHSQIFKSRFWNRVGGFLSGTVAIGINSDWWREEHFAHHSLTNTLVEGVGVTDPQMTEEVWAQNERLLQFFNTKLQKFFIKIQWLTFIPLAVVFGRPAVIVDAFHLETRWYQWVGLLLHFIWTGFLISFLPNWTHIGLMYLFACLGEGVLHVQLILNHYSKPFHDRDETMNMNFFEWQCETCQNIDNPEWFDFFHGGLNLHIEHHLFPKLPRSTYREVQKMVKDICRRNNIYYDEVPFFQTLWNTIANLKRISEKITFKDIVKAMRP</sequence>
<dbReference type="RefSeq" id="XP_002115019.1">
    <property type="nucleotide sequence ID" value="XM_002114983.1"/>
</dbReference>